<dbReference type="NCBIfam" id="TIGR04131">
    <property type="entry name" value="Bac_Flav_CTERM"/>
    <property type="match status" value="1"/>
</dbReference>
<gene>
    <name evidence="1" type="ORF">IM532_04055</name>
</gene>
<evidence type="ECO:0000313" key="1">
    <source>
        <dbReference type="EMBL" id="MBF0596636.1"/>
    </source>
</evidence>
<dbReference type="RefSeq" id="WP_194182166.1">
    <property type="nucleotide sequence ID" value="NZ_JADGIK010000002.1"/>
</dbReference>
<evidence type="ECO:0000313" key="2">
    <source>
        <dbReference type="Proteomes" id="UP000608754"/>
    </source>
</evidence>
<name>A0A8J7FUK4_9FLAO</name>
<reference evidence="1" key="1">
    <citation type="submission" date="2020-10" db="EMBL/GenBank/DDBJ databases">
        <authorList>
            <person name="Lu T."/>
            <person name="Wang Q."/>
            <person name="Han X."/>
        </authorList>
    </citation>
    <scope>NUCLEOTIDE SEQUENCE</scope>
    <source>
        <strain evidence="1">WQ 117</strain>
    </source>
</reference>
<dbReference type="InterPro" id="IPR026341">
    <property type="entry name" value="T9SS_type_B"/>
</dbReference>
<organism evidence="1 2">
    <name type="scientific">Faecalibacter rhinopitheci</name>
    <dbReference type="NCBI Taxonomy" id="2779678"/>
    <lineage>
        <taxon>Bacteria</taxon>
        <taxon>Pseudomonadati</taxon>
        <taxon>Bacteroidota</taxon>
        <taxon>Flavobacteriia</taxon>
        <taxon>Flavobacteriales</taxon>
        <taxon>Weeksellaceae</taxon>
        <taxon>Faecalibacter</taxon>
    </lineage>
</organism>
<accession>A0A8J7FUK4</accession>
<dbReference type="Pfam" id="PF13585">
    <property type="entry name" value="CHU_C"/>
    <property type="match status" value="1"/>
</dbReference>
<dbReference type="EMBL" id="JADGIK010000002">
    <property type="protein sequence ID" value="MBF0596636.1"/>
    <property type="molecule type" value="Genomic_DNA"/>
</dbReference>
<keyword evidence="2" id="KW-1185">Reference proteome</keyword>
<sequence length="1415" mass="162965">MLLDTNIYEALESSTYQPSGSYIAGLALQANDDDKYFKRINLNTIDTEPFAFSYYGNVVNSFIISTNGYISFNTNINEGDYSTPVLNDRSIPSIYLPQNSIFGLYQDLIFSSETDSEIYINVIGEYPCRKLVINFYKGIITGTNQTSTFQIVLHETKSDIEINIEDKPIPNTSSRFNQSLIGITNANGEGLAAPNKNTGVWAVNQSSYLFNPTGNTLSPRNIQWSNNINNTTQGTNSINICNISPSIYTAKANYLLSFGQTFSITDKHIIQFANDYPRPKNHKAIICEGSSALNQANFYESINSQPNHNLFKYKFYITENDAKNNNSNYLPENQILLSNQTYFVRIENKNDSSCFGISKLELTTTNTFPSQVEICDLENDKQEEYILANLNCQLFSNVTNVTNIRYYVNNGTTPVSTAVLTENTEIKVQYNLPGCTDYTSNIIKVKFIESPKFNTNELIFESYDELFDVVTNNNPPKFEPFDWQEEFTQRGITISTQNDVKNLKIFNTYEDAKNNRNALNRIKEGEELLDYKYDLFIRLENSKEDCKGNCFNILHVKARVKFKKIIVNINDNDPDNPPDDPSIYDEEVAHVYLCANKTYNLNFRDDVLRIFKVTNYDINKLEITFHSNYNSANNLEDIGIANTYQTTDYTSIDIYVRLKINDGNNSLKQYVVKQLQYRFLPYDITTNSIEICVDYEVIDKEIILQNYLSLILPNTILSLNPKPTIEFFEDQLGTKKIDRILANRINQRVWVKIKFEQTENTCEEISALDIKLIANEGIKKREHEVKITCDNNFDGKEFINLLDYIPEYVANPENYSVKFYRNYNPQTNVFSNQINNPTNFEITTNTKVFISITEKTISTKCEQPLSLNIIFSTNEHDQIRLEKNSVLLLCNEANEAFVYFDLDEAIPQLYLPENNPDFSTLISKVIYYENYEDAILGNVNVITNWNNFALPSTLPLKTVYVRFESIHGCYSITPIQLKIIGIIKLKNDIEIEICDDNLDDIYTFNFREWINSRTKDTNIENDLLTDPDTNKFADYKIYLNQEHYNNGIFLTSEEEENFELNLDIHQTIILEATVAGGCIDYLPIKLNYITKQPNEFTISPICDEENNGREEIDLTIFQTNFLNSTFKYYRTFADLTNDINIIEDPLNYEFDESFGTKVYFKIYEAGSLCPSLGIINIQLIKVPMVAVDNYLICPGTSILIEPDYKNWKITSYEWLNEKNEVISTNSTVEIAEAGKYTLKLKEENGCFYIEDFTISHYDLPILVEIIYQQNTANIIAQGNRKILYSIDGISWQENNTFENLSPGIHNFYLKYENEDCIIGPFKGLIPIIFNTITPNGDGYNDLWIIKDLNVFEGKIAQLEIFDRFGKTIYTQHSNTELTWNGKVNGNPVPSTSYWYKITLPDGRTFTNYINVINKK</sequence>
<dbReference type="Proteomes" id="UP000608754">
    <property type="component" value="Unassembled WGS sequence"/>
</dbReference>
<comment type="caution">
    <text evidence="1">The sequence shown here is derived from an EMBL/GenBank/DDBJ whole genome shotgun (WGS) entry which is preliminary data.</text>
</comment>
<proteinExistence type="predicted"/>
<protein>
    <submittedName>
        <fullName evidence="1">T9SS type B sorting domain-containing protein</fullName>
    </submittedName>
</protein>